<evidence type="ECO:0000259" key="2">
    <source>
        <dbReference type="Pfam" id="PF16130"/>
    </source>
</evidence>
<dbReference type="NCBIfam" id="TIGR04456">
    <property type="entry name" value="LruC_dom"/>
    <property type="match status" value="1"/>
</dbReference>
<dbReference type="STRING" id="279360.MB14_09570"/>
<accession>A0A150X0N1</accession>
<dbReference type="InterPro" id="IPR031025">
    <property type="entry name" value="LruC_dom"/>
</dbReference>
<dbReference type="Pfam" id="PF13448">
    <property type="entry name" value="DUF4114"/>
    <property type="match status" value="1"/>
</dbReference>
<keyword evidence="4" id="KW-1185">Reference proteome</keyword>
<evidence type="ECO:0008006" key="5">
    <source>
        <dbReference type="Google" id="ProtNLM"/>
    </source>
</evidence>
<dbReference type="Pfam" id="PF16130">
    <property type="entry name" value="DUF4842"/>
    <property type="match status" value="1"/>
</dbReference>
<proteinExistence type="predicted"/>
<gene>
    <name evidence="3" type="ORF">MB14_09570</name>
</gene>
<dbReference type="InterPro" id="IPR025193">
    <property type="entry name" value="DUF4114"/>
</dbReference>
<feature type="domain" description="DUF4114" evidence="1">
    <location>
        <begin position="277"/>
        <end position="363"/>
    </location>
</feature>
<reference evidence="3" key="1">
    <citation type="submission" date="2016-01" db="EMBL/GenBank/DDBJ databases">
        <title>Genome sequencing of Roseivirga ehrenbergii KMM 6017.</title>
        <authorList>
            <person name="Selvaratnam C."/>
            <person name="Thevarajoo S."/>
            <person name="Goh K.M."/>
            <person name="Ee R."/>
            <person name="Chan K.-G."/>
            <person name="Chong C.S."/>
        </authorList>
    </citation>
    <scope>NUCLEOTIDE SEQUENCE [LARGE SCALE GENOMIC DNA]</scope>
    <source>
        <strain evidence="3">KMM 6017</strain>
    </source>
</reference>
<name>A0A150X0N1_ROSEK</name>
<evidence type="ECO:0000313" key="4">
    <source>
        <dbReference type="Proteomes" id="UP000075583"/>
    </source>
</evidence>
<feature type="domain" description="DUF4842" evidence="2">
    <location>
        <begin position="448"/>
        <end position="652"/>
    </location>
</feature>
<evidence type="ECO:0000259" key="1">
    <source>
        <dbReference type="Pfam" id="PF13448"/>
    </source>
</evidence>
<dbReference type="InterPro" id="IPR032295">
    <property type="entry name" value="DUF4842"/>
</dbReference>
<dbReference type="AlphaFoldDB" id="A0A150X0N1"/>
<sequence length="670" mass="73794">MGCVKEPDFDQVIEESVEVSEFADFDFTTVTSTQINLTFKDAQGTPLKGIKIQLIDPLTDQVLITGFTNEDGVLNQKIALANHLTELVMEAQYIGIPNSISIPIISNTLTLNYNGSIDPSQVIDNTLSEANTSSVGYAAAGTTFSNSTPTIVYMGGYNSAGVPNYLESERDIVSASILEYINASLPESLPVPDYHPTYLANGKKTTLDLVETADVWLTFVHEGAGWRNAIGFYTYPTNTPPQSLNDVQQINVAFPNLSFAGSGGGLITGDKVNIGRFEPGISIGLVLLADGWDGNKSEDYHHVVFADKNLNPETDDNLKQHNVLLWDEENELFLLGFEDVRRDDIPFKCDQDFNDAILFVSSNPVKAISTTNVSPIDKPGVLDTDGDGINDTLDEYPNDGTKAYDSYYPSSTTYGTFAFEDNWPNMGDYDFNDLVVDYQFKHIMNANNNVVEMAPKFVVRAAGAGYRNGFGFSIDLIASDILNTEGNVLNTGIIKTNANGTEANQRKAVFIVSDNVHDLFATSGFINTRNEESHAEPSIVSMTIKFNSPKAIENLGTVPYNPFIIISQNRGREAHLPGYAPTDLVDESFFGTADDNSDPSRGDYYKSKTSLPWGINLPESFVYPEESVDIRKGHLRFSDWAKSSGYSYMDWYRSIDGYREVGKLYTKGSE</sequence>
<organism evidence="3 4">
    <name type="scientific">Roseivirga ehrenbergii (strain DSM 102268 / JCM 13514 / KCTC 12282 / NCIMB 14502 / KMM 6017)</name>
    <dbReference type="NCBI Taxonomy" id="279360"/>
    <lineage>
        <taxon>Bacteria</taxon>
        <taxon>Pseudomonadati</taxon>
        <taxon>Bacteroidota</taxon>
        <taxon>Cytophagia</taxon>
        <taxon>Cytophagales</taxon>
        <taxon>Roseivirgaceae</taxon>
        <taxon>Roseivirga</taxon>
    </lineage>
</organism>
<evidence type="ECO:0000313" key="3">
    <source>
        <dbReference type="EMBL" id="KYG72279.1"/>
    </source>
</evidence>
<comment type="caution">
    <text evidence="3">The sequence shown here is derived from an EMBL/GenBank/DDBJ whole genome shotgun (WGS) entry which is preliminary data.</text>
</comment>
<protein>
    <recommendedName>
        <fullName evidence="5">DUF4842 domain-containing protein</fullName>
    </recommendedName>
</protein>
<dbReference type="Proteomes" id="UP000075583">
    <property type="component" value="Unassembled WGS sequence"/>
</dbReference>
<dbReference type="EMBL" id="LQZQ01000049">
    <property type="protein sequence ID" value="KYG72279.1"/>
    <property type="molecule type" value="Genomic_DNA"/>
</dbReference>